<organism evidence="1">
    <name type="scientific">candidate division WOR-3 bacterium</name>
    <dbReference type="NCBI Taxonomy" id="2052148"/>
    <lineage>
        <taxon>Bacteria</taxon>
        <taxon>Bacteria division WOR-3</taxon>
    </lineage>
</organism>
<dbReference type="AlphaFoldDB" id="A0A7C4XM42"/>
<gene>
    <name evidence="1" type="ORF">ENV60_09950</name>
</gene>
<proteinExistence type="predicted"/>
<reference evidence="1" key="1">
    <citation type="journal article" date="2020" name="mSystems">
        <title>Genome- and Community-Level Interaction Insights into Carbon Utilization and Element Cycling Functions of Hydrothermarchaeota in Hydrothermal Sediment.</title>
        <authorList>
            <person name="Zhou Z."/>
            <person name="Liu Y."/>
            <person name="Xu W."/>
            <person name="Pan J."/>
            <person name="Luo Z.H."/>
            <person name="Li M."/>
        </authorList>
    </citation>
    <scope>NUCLEOTIDE SEQUENCE [LARGE SCALE GENOMIC DNA]</scope>
    <source>
        <strain evidence="1">SpSt-774</strain>
    </source>
</reference>
<accession>A0A7C4XM42</accession>
<dbReference type="EMBL" id="DTGZ01000190">
    <property type="protein sequence ID" value="HGV98597.1"/>
    <property type="molecule type" value="Genomic_DNA"/>
</dbReference>
<comment type="caution">
    <text evidence="1">The sequence shown here is derived from an EMBL/GenBank/DDBJ whole genome shotgun (WGS) entry which is preliminary data.</text>
</comment>
<evidence type="ECO:0000313" key="1">
    <source>
        <dbReference type="EMBL" id="HGV98597.1"/>
    </source>
</evidence>
<name>A0A7C4XM42_UNCW3</name>
<sequence>MTTRIFRFRSIEEAEGFKWQEIFKKRLPYWEFDRYEYARLHIKFTPGVYRFKNIEAKREWEFQEVCKEWKRRS</sequence>
<protein>
    <submittedName>
        <fullName evidence="1">Uncharacterized protein</fullName>
    </submittedName>
</protein>